<proteinExistence type="predicted"/>
<keyword evidence="2" id="KW-0560">Oxidoreductase</keyword>
<organism evidence="2 3">
    <name type="scientific">Legionella shakespearei DSM 23087</name>
    <dbReference type="NCBI Taxonomy" id="1122169"/>
    <lineage>
        <taxon>Bacteria</taxon>
        <taxon>Pseudomonadati</taxon>
        <taxon>Pseudomonadota</taxon>
        <taxon>Gammaproteobacteria</taxon>
        <taxon>Legionellales</taxon>
        <taxon>Legionellaceae</taxon>
        <taxon>Legionella</taxon>
    </lineage>
</organism>
<evidence type="ECO:0000256" key="1">
    <source>
        <dbReference type="ARBA" id="ARBA00001954"/>
    </source>
</evidence>
<dbReference type="PATRIC" id="fig|1122169.6.peg.2260"/>
<dbReference type="EMBL" id="LNYW01000049">
    <property type="protein sequence ID" value="KTD59283.1"/>
    <property type="molecule type" value="Genomic_DNA"/>
</dbReference>
<dbReference type="RefSeq" id="WP_018576961.1">
    <property type="nucleotide sequence ID" value="NZ_KB892393.1"/>
</dbReference>
<dbReference type="eggNOG" id="COG5285">
    <property type="taxonomic scope" value="Bacteria"/>
</dbReference>
<comment type="caution">
    <text evidence="2">The sequence shown here is derived from an EMBL/GenBank/DDBJ whole genome shotgun (WGS) entry which is preliminary data.</text>
</comment>
<protein>
    <submittedName>
        <fullName evidence="2">Phytanoyl-CoA dioxygenase (PhyH)</fullName>
    </submittedName>
</protein>
<sequence length="256" mass="30119">MLIADYKTNGYVLLKNFFNSDEIKLWETGASYLKEVPEIIGGPMKYFEKSQINDEIILNRVEKFCDYLPLLNELVRGEKIGRLLKELTARNYRLFKEKINYKLSGGGGFRPHQDGAAFRKFVDDELITIMIPIHFSDEKNGCFRVSSQKYLKELLPHVNGSIELDEYDVKKDINWQDVKMVPGDLLCFSSYLVHQSNDNLSQLDRNCYFITYSPDNFGDLRDAYFAFKREKFPPRIERSSEKDYEQWRKTLSREIL</sequence>
<keyword evidence="3" id="KW-1185">Reference proteome</keyword>
<dbReference type="PANTHER" id="PTHR20883">
    <property type="entry name" value="PHYTANOYL-COA DIOXYGENASE DOMAIN CONTAINING 1"/>
    <property type="match status" value="1"/>
</dbReference>
<dbReference type="GO" id="GO:0005506">
    <property type="term" value="F:iron ion binding"/>
    <property type="evidence" value="ECO:0007669"/>
    <property type="project" value="UniProtKB-ARBA"/>
</dbReference>
<dbReference type="STRING" id="1122169.Lsha_1979"/>
<keyword evidence="2" id="KW-0223">Dioxygenase</keyword>
<comment type="cofactor">
    <cofactor evidence="1">
        <name>Fe(2+)</name>
        <dbReference type="ChEBI" id="CHEBI:29033"/>
    </cofactor>
</comment>
<dbReference type="InterPro" id="IPR008775">
    <property type="entry name" value="Phytyl_CoA_dOase-like"/>
</dbReference>
<dbReference type="PANTHER" id="PTHR20883:SF48">
    <property type="entry name" value="ECTOINE DIOXYGENASE"/>
    <property type="match status" value="1"/>
</dbReference>
<dbReference type="Pfam" id="PF05721">
    <property type="entry name" value="PhyH"/>
    <property type="match status" value="1"/>
</dbReference>
<evidence type="ECO:0000313" key="2">
    <source>
        <dbReference type="EMBL" id="KTD59283.1"/>
    </source>
</evidence>
<evidence type="ECO:0000313" key="3">
    <source>
        <dbReference type="Proteomes" id="UP000054600"/>
    </source>
</evidence>
<dbReference type="GO" id="GO:0016706">
    <property type="term" value="F:2-oxoglutarate-dependent dioxygenase activity"/>
    <property type="evidence" value="ECO:0007669"/>
    <property type="project" value="UniProtKB-ARBA"/>
</dbReference>
<dbReference type="SUPFAM" id="SSF51197">
    <property type="entry name" value="Clavaminate synthase-like"/>
    <property type="match status" value="1"/>
</dbReference>
<accession>A0A0W0YRX1</accession>
<name>A0A0W0YRX1_9GAMM</name>
<reference evidence="2 3" key="1">
    <citation type="submission" date="2015-11" db="EMBL/GenBank/DDBJ databases">
        <title>Genomic analysis of 38 Legionella species identifies large and diverse effector repertoires.</title>
        <authorList>
            <person name="Burstein D."/>
            <person name="Amaro F."/>
            <person name="Zusman T."/>
            <person name="Lifshitz Z."/>
            <person name="Cohen O."/>
            <person name="Gilbert J.A."/>
            <person name="Pupko T."/>
            <person name="Shuman H.A."/>
            <person name="Segal G."/>
        </authorList>
    </citation>
    <scope>NUCLEOTIDE SEQUENCE [LARGE SCALE GENOMIC DNA]</scope>
    <source>
        <strain evidence="2 3">ATCC 49655</strain>
    </source>
</reference>
<dbReference type="OrthoDB" id="9791262at2"/>
<dbReference type="AlphaFoldDB" id="A0A0W0YRX1"/>
<dbReference type="Gene3D" id="2.60.120.620">
    <property type="entry name" value="q2cbj1_9rhob like domain"/>
    <property type="match status" value="1"/>
</dbReference>
<dbReference type="Proteomes" id="UP000054600">
    <property type="component" value="Unassembled WGS sequence"/>
</dbReference>
<gene>
    <name evidence="2" type="ORF">Lsha_1979</name>
</gene>